<keyword evidence="2" id="KW-1185">Reference proteome</keyword>
<gene>
    <name evidence="1" type="ORF">CRG98_021172</name>
</gene>
<dbReference type="Proteomes" id="UP000233551">
    <property type="component" value="Unassembled WGS sequence"/>
</dbReference>
<proteinExistence type="predicted"/>
<evidence type="ECO:0000313" key="2">
    <source>
        <dbReference type="Proteomes" id="UP000233551"/>
    </source>
</evidence>
<evidence type="ECO:0000313" key="1">
    <source>
        <dbReference type="EMBL" id="PKI58414.1"/>
    </source>
</evidence>
<name>A0A2I0JQ37_PUNGR</name>
<dbReference type="EMBL" id="PGOL01001393">
    <property type="protein sequence ID" value="PKI58414.1"/>
    <property type="molecule type" value="Genomic_DNA"/>
</dbReference>
<dbReference type="AlphaFoldDB" id="A0A2I0JQ37"/>
<protein>
    <submittedName>
        <fullName evidence="1">Uncharacterized protein</fullName>
    </submittedName>
</protein>
<accession>A0A2I0JQ37</accession>
<reference evidence="1 2" key="1">
    <citation type="submission" date="2017-11" db="EMBL/GenBank/DDBJ databases">
        <title>De-novo sequencing of pomegranate (Punica granatum L.) genome.</title>
        <authorList>
            <person name="Akparov Z."/>
            <person name="Amiraslanov A."/>
            <person name="Hajiyeva S."/>
            <person name="Abbasov M."/>
            <person name="Kaur K."/>
            <person name="Hamwieh A."/>
            <person name="Solovyev V."/>
            <person name="Salamov A."/>
            <person name="Braich B."/>
            <person name="Kosarev P."/>
            <person name="Mahmoud A."/>
            <person name="Hajiyev E."/>
            <person name="Babayeva S."/>
            <person name="Izzatullayeva V."/>
            <person name="Mammadov A."/>
            <person name="Mammadov A."/>
            <person name="Sharifova S."/>
            <person name="Ojaghi J."/>
            <person name="Eynullazada K."/>
            <person name="Bayramov B."/>
            <person name="Abdulazimova A."/>
            <person name="Shahmuradov I."/>
        </authorList>
    </citation>
    <scope>NUCLEOTIDE SEQUENCE [LARGE SCALE GENOMIC DNA]</scope>
    <source>
        <strain evidence="2">cv. AG2017</strain>
        <tissue evidence="1">Leaf</tissue>
    </source>
</reference>
<comment type="caution">
    <text evidence="1">The sequence shown here is derived from an EMBL/GenBank/DDBJ whole genome shotgun (WGS) entry which is preliminary data.</text>
</comment>
<sequence>MSKVVLVQTLNENAAVFIVDVAYGGCLVQSSSSTVSCGSSSWHLLERGYLLVEVYGERPDRSSRGDVNPHIALRLWPTCPCEKRQGR</sequence>
<organism evidence="1 2">
    <name type="scientific">Punica granatum</name>
    <name type="common">Pomegranate</name>
    <dbReference type="NCBI Taxonomy" id="22663"/>
    <lineage>
        <taxon>Eukaryota</taxon>
        <taxon>Viridiplantae</taxon>
        <taxon>Streptophyta</taxon>
        <taxon>Embryophyta</taxon>
        <taxon>Tracheophyta</taxon>
        <taxon>Spermatophyta</taxon>
        <taxon>Magnoliopsida</taxon>
        <taxon>eudicotyledons</taxon>
        <taxon>Gunneridae</taxon>
        <taxon>Pentapetalae</taxon>
        <taxon>rosids</taxon>
        <taxon>malvids</taxon>
        <taxon>Myrtales</taxon>
        <taxon>Lythraceae</taxon>
        <taxon>Punica</taxon>
    </lineage>
</organism>